<dbReference type="SUPFAM" id="SSF103456">
    <property type="entry name" value="Preprotein translocase SecE subunit"/>
    <property type="match status" value="1"/>
</dbReference>
<dbReference type="InterPro" id="IPR023391">
    <property type="entry name" value="Prot_translocase_SecE_dom_sf"/>
</dbReference>
<keyword evidence="14" id="KW-1185">Reference proteome</keyword>
<comment type="subunit">
    <text evidence="11">The SEC61 channel-forming translocon complex consists of channel-forming core components SEC61A1, SEC61B and SEC61G and different auxiliary components such as SEC62 and SEC63. The SEC61 channel associates with the multi-pass translocon (MPT) complex.</text>
</comment>
<organism evidence="13 14">
    <name type="scientific">Nyctereutes procyonoides</name>
    <name type="common">Raccoon dog</name>
    <name type="synonym">Canis procyonoides</name>
    <dbReference type="NCBI Taxonomy" id="34880"/>
    <lineage>
        <taxon>Eukaryota</taxon>
        <taxon>Metazoa</taxon>
        <taxon>Chordata</taxon>
        <taxon>Craniata</taxon>
        <taxon>Vertebrata</taxon>
        <taxon>Euteleostomi</taxon>
        <taxon>Mammalia</taxon>
        <taxon>Eutheria</taxon>
        <taxon>Laurasiatheria</taxon>
        <taxon>Carnivora</taxon>
        <taxon>Caniformia</taxon>
        <taxon>Canidae</taxon>
        <taxon>Nyctereutes</taxon>
    </lineage>
</organism>
<sequence length="58" mass="6757">MESKQTEQRRGKKIMQIENSFRELKDTFKCTKPDRKEFQKIAMATALGFAIIGFIGLF</sequence>
<evidence type="ECO:0000256" key="10">
    <source>
        <dbReference type="ARBA" id="ARBA00023136"/>
    </source>
</evidence>
<evidence type="ECO:0000256" key="5">
    <source>
        <dbReference type="ARBA" id="ARBA00022692"/>
    </source>
</evidence>
<dbReference type="GO" id="GO:0006605">
    <property type="term" value="P:protein targeting"/>
    <property type="evidence" value="ECO:0007669"/>
    <property type="project" value="InterPro"/>
</dbReference>
<dbReference type="PANTHER" id="PTHR12309">
    <property type="entry name" value="SEC61 GAMMA SUBUNIT"/>
    <property type="match status" value="1"/>
</dbReference>
<keyword evidence="7" id="KW-0653">Protein transport</keyword>
<dbReference type="GO" id="GO:0008320">
    <property type="term" value="F:protein transmembrane transporter activity"/>
    <property type="evidence" value="ECO:0007669"/>
    <property type="project" value="InterPro"/>
</dbReference>
<evidence type="ECO:0000256" key="11">
    <source>
        <dbReference type="ARBA" id="ARBA00046516"/>
    </source>
</evidence>
<keyword evidence="10 12" id="KW-0472">Membrane</keyword>
<dbReference type="GO" id="GO:0005789">
    <property type="term" value="C:endoplasmic reticulum membrane"/>
    <property type="evidence" value="ECO:0007669"/>
    <property type="project" value="UniProtKB-SubCell"/>
</dbReference>
<dbReference type="GO" id="GO:0006886">
    <property type="term" value="P:intracellular protein transport"/>
    <property type="evidence" value="ECO:0007669"/>
    <property type="project" value="InterPro"/>
</dbReference>
<protein>
    <recommendedName>
        <fullName evidence="3">Protein transport protein Sec61 subunit gamma</fullName>
    </recommendedName>
</protein>
<evidence type="ECO:0000313" key="13">
    <source>
        <dbReference type="EMBL" id="CAD7691956.1"/>
    </source>
</evidence>
<evidence type="ECO:0000256" key="9">
    <source>
        <dbReference type="ARBA" id="ARBA00023010"/>
    </source>
</evidence>
<dbReference type="AlphaFoldDB" id="A0A811ZTZ9"/>
<comment type="subcellular location">
    <subcellularLocation>
        <location evidence="1">Endoplasmic reticulum membrane</location>
        <topology evidence="1">Single-pass membrane protein</topology>
    </subcellularLocation>
</comment>
<evidence type="ECO:0000256" key="3">
    <source>
        <dbReference type="ARBA" id="ARBA00018528"/>
    </source>
</evidence>
<evidence type="ECO:0000256" key="12">
    <source>
        <dbReference type="SAM" id="Phobius"/>
    </source>
</evidence>
<keyword evidence="9" id="KW-0811">Translocation</keyword>
<dbReference type="Proteomes" id="UP000645828">
    <property type="component" value="Unassembled WGS sequence"/>
</dbReference>
<dbReference type="Pfam" id="PF00584">
    <property type="entry name" value="SecE"/>
    <property type="match status" value="1"/>
</dbReference>
<gene>
    <name evidence="13" type="ORF">NYPRO_LOCUS24750</name>
</gene>
<dbReference type="Gene3D" id="1.20.5.820">
    <property type="entry name" value="Preprotein translocase SecE subunit"/>
    <property type="match status" value="1"/>
</dbReference>
<accession>A0A811ZTZ9</accession>
<dbReference type="InterPro" id="IPR008158">
    <property type="entry name" value="Translocase_Sec61-g"/>
</dbReference>
<dbReference type="EMBL" id="CAJHUB010000775">
    <property type="protein sequence ID" value="CAD7691956.1"/>
    <property type="molecule type" value="Genomic_DNA"/>
</dbReference>
<name>A0A811ZTZ9_NYCPR</name>
<evidence type="ECO:0000256" key="2">
    <source>
        <dbReference type="ARBA" id="ARBA00008274"/>
    </source>
</evidence>
<evidence type="ECO:0000256" key="4">
    <source>
        <dbReference type="ARBA" id="ARBA00022448"/>
    </source>
</evidence>
<keyword evidence="8 12" id="KW-1133">Transmembrane helix</keyword>
<comment type="similarity">
    <text evidence="2">Belongs to the SecE/SEC61-gamma family.</text>
</comment>
<evidence type="ECO:0000256" key="6">
    <source>
        <dbReference type="ARBA" id="ARBA00022824"/>
    </source>
</evidence>
<keyword evidence="5 12" id="KW-0812">Transmembrane</keyword>
<feature type="transmembrane region" description="Helical" evidence="12">
    <location>
        <begin position="41"/>
        <end position="57"/>
    </location>
</feature>
<evidence type="ECO:0000256" key="8">
    <source>
        <dbReference type="ARBA" id="ARBA00022989"/>
    </source>
</evidence>
<proteinExistence type="inferred from homology"/>
<evidence type="ECO:0000313" key="14">
    <source>
        <dbReference type="Proteomes" id="UP000645828"/>
    </source>
</evidence>
<evidence type="ECO:0000256" key="7">
    <source>
        <dbReference type="ARBA" id="ARBA00022927"/>
    </source>
</evidence>
<reference evidence="13" key="1">
    <citation type="submission" date="2020-12" db="EMBL/GenBank/DDBJ databases">
        <authorList>
            <consortium name="Molecular Ecology Group"/>
        </authorList>
    </citation>
    <scope>NUCLEOTIDE SEQUENCE</scope>
    <source>
        <strain evidence="13">TBG_1078</strain>
    </source>
</reference>
<keyword evidence="6" id="KW-0256">Endoplasmic reticulum</keyword>
<dbReference type="InterPro" id="IPR001901">
    <property type="entry name" value="Translocase_SecE/Sec61-g"/>
</dbReference>
<dbReference type="NCBIfam" id="TIGR00327">
    <property type="entry name" value="secE_euk_arch"/>
    <property type="match status" value="1"/>
</dbReference>
<keyword evidence="4" id="KW-0813">Transport</keyword>
<comment type="caution">
    <text evidence="13">The sequence shown here is derived from an EMBL/GenBank/DDBJ whole genome shotgun (WGS) entry which is preliminary data.</text>
</comment>
<evidence type="ECO:0000256" key="1">
    <source>
        <dbReference type="ARBA" id="ARBA00004389"/>
    </source>
</evidence>